<dbReference type="OrthoDB" id="9809303at2"/>
<evidence type="ECO:0000256" key="4">
    <source>
        <dbReference type="ARBA" id="ARBA00023136"/>
    </source>
</evidence>
<keyword evidence="2 5" id="KW-0812">Transmembrane</keyword>
<protein>
    <recommendedName>
        <fullName evidence="8">TrkA-C domain-containing protein</fullName>
    </recommendedName>
</protein>
<comment type="caution">
    <text evidence="6">The sequence shown here is derived from an EMBL/GenBank/DDBJ whole genome shotgun (WGS) entry which is preliminary data.</text>
</comment>
<dbReference type="RefSeq" id="WP_068716589.1">
    <property type="nucleotide sequence ID" value="NZ_LWDV01000008.1"/>
</dbReference>
<dbReference type="Gene3D" id="3.30.70.1450">
    <property type="entry name" value="Regulator of K+ conductance, C-terminal domain"/>
    <property type="match status" value="1"/>
</dbReference>
<dbReference type="EMBL" id="LWDV01000008">
    <property type="protein sequence ID" value="OCL27071.1"/>
    <property type="molecule type" value="Genomic_DNA"/>
</dbReference>
<comment type="subcellular location">
    <subcellularLocation>
        <location evidence="1">Membrane</location>
        <topology evidence="1">Multi-pass membrane protein</topology>
    </subcellularLocation>
</comment>
<dbReference type="PANTHER" id="PTHR43652:SF2">
    <property type="entry name" value="BASIC AMINO ACID ANTIPORTER YFCC-RELATED"/>
    <property type="match status" value="1"/>
</dbReference>
<evidence type="ECO:0008006" key="8">
    <source>
        <dbReference type="Google" id="ProtNLM"/>
    </source>
</evidence>
<organism evidence="6 7">
    <name type="scientific">Orenia metallireducens</name>
    <dbReference type="NCBI Taxonomy" id="1413210"/>
    <lineage>
        <taxon>Bacteria</taxon>
        <taxon>Bacillati</taxon>
        <taxon>Bacillota</taxon>
        <taxon>Clostridia</taxon>
        <taxon>Halanaerobiales</taxon>
        <taxon>Halobacteroidaceae</taxon>
        <taxon>Orenia</taxon>
    </lineage>
</organism>
<evidence type="ECO:0000313" key="7">
    <source>
        <dbReference type="Proteomes" id="UP000093514"/>
    </source>
</evidence>
<dbReference type="Proteomes" id="UP000093514">
    <property type="component" value="Unassembled WGS sequence"/>
</dbReference>
<reference evidence="6 7" key="2">
    <citation type="submission" date="2016-08" db="EMBL/GenBank/DDBJ databases">
        <title>Orenia metallireducens sp. nov. strain Z6, a Novel Metal-reducing Firmicute from the Deep Subsurface.</title>
        <authorList>
            <person name="Maxim B.I."/>
            <person name="Kenneth K."/>
            <person name="Flynn T.M."/>
            <person name="Oloughlin E.J."/>
            <person name="Locke R.A."/>
            <person name="Weber J.R."/>
            <person name="Egan S.M."/>
            <person name="Mackie R.I."/>
            <person name="Cann I.K."/>
        </authorList>
    </citation>
    <scope>NUCLEOTIDE SEQUENCE [LARGE SCALE GENOMIC DNA]</scope>
    <source>
        <strain evidence="6 7">Z6</strain>
    </source>
</reference>
<evidence type="ECO:0000256" key="3">
    <source>
        <dbReference type="ARBA" id="ARBA00022989"/>
    </source>
</evidence>
<feature type="transmembrane region" description="Helical" evidence="5">
    <location>
        <begin position="143"/>
        <end position="168"/>
    </location>
</feature>
<keyword evidence="3 5" id="KW-1133">Transmembrane helix</keyword>
<gene>
    <name evidence="6" type="ORF">U472_06205</name>
</gene>
<evidence type="ECO:0000256" key="2">
    <source>
        <dbReference type="ARBA" id="ARBA00022692"/>
    </source>
</evidence>
<dbReference type="SUPFAM" id="SSF116726">
    <property type="entry name" value="TrkA C-terminal domain-like"/>
    <property type="match status" value="1"/>
</dbReference>
<dbReference type="InterPro" id="IPR051679">
    <property type="entry name" value="DASS-Related_Transporters"/>
</dbReference>
<dbReference type="GO" id="GO:0006813">
    <property type="term" value="P:potassium ion transport"/>
    <property type="evidence" value="ECO:0007669"/>
    <property type="project" value="InterPro"/>
</dbReference>
<proteinExistence type="predicted"/>
<evidence type="ECO:0000256" key="1">
    <source>
        <dbReference type="ARBA" id="ARBA00004141"/>
    </source>
</evidence>
<keyword evidence="7" id="KW-1185">Reference proteome</keyword>
<accession>A0A1C0A9W1</accession>
<name>A0A1C0A9W1_9FIRM</name>
<evidence type="ECO:0000256" key="5">
    <source>
        <dbReference type="SAM" id="Phobius"/>
    </source>
</evidence>
<dbReference type="PANTHER" id="PTHR43652">
    <property type="entry name" value="BASIC AMINO ACID ANTIPORTER YFCC-RELATED"/>
    <property type="match status" value="1"/>
</dbReference>
<dbReference type="GO" id="GO:0005886">
    <property type="term" value="C:plasma membrane"/>
    <property type="evidence" value="ECO:0007669"/>
    <property type="project" value="TreeGrafter"/>
</dbReference>
<keyword evidence="4 5" id="KW-0472">Membrane</keyword>
<sequence>MIKEKELKAGDNLIIRSSHSTLLKIIRTEGLKLLPEVRVNDKHFEEPIKGQKLLKVVVPHASFLVGQTLGEVNFLEIPRGNKLSHQRMDDLVMEPGDVLLLIANNETINRLQKNSNFIISQEFDAEDYNTNRIATVLRIISSVVLLAAFNILPIAISALGGVIAMVAINAVN</sequence>
<dbReference type="InterPro" id="IPR036721">
    <property type="entry name" value="RCK_C_sf"/>
</dbReference>
<reference evidence="7" key="1">
    <citation type="submission" date="2016-07" db="EMBL/GenBank/DDBJ databases">
        <authorList>
            <person name="Florea S."/>
            <person name="Webb J.S."/>
            <person name="Jaromczyk J."/>
            <person name="Schardl C.L."/>
        </authorList>
    </citation>
    <scope>NUCLEOTIDE SEQUENCE [LARGE SCALE GENOMIC DNA]</scope>
    <source>
        <strain evidence="7">Z6</strain>
    </source>
</reference>
<dbReference type="AlphaFoldDB" id="A0A1C0A9W1"/>
<evidence type="ECO:0000313" key="6">
    <source>
        <dbReference type="EMBL" id="OCL27071.1"/>
    </source>
</evidence>